<accession>A0A485L5T0</accession>
<dbReference type="InterPro" id="IPR002110">
    <property type="entry name" value="Ankyrin_rpt"/>
</dbReference>
<dbReference type="EMBL" id="CAADRA010005919">
    <property type="protein sequence ID" value="VFT93358.1"/>
    <property type="molecule type" value="Genomic_DNA"/>
</dbReference>
<organism evidence="3 4">
    <name type="scientific">Aphanomyces stellatus</name>
    <dbReference type="NCBI Taxonomy" id="120398"/>
    <lineage>
        <taxon>Eukaryota</taxon>
        <taxon>Sar</taxon>
        <taxon>Stramenopiles</taxon>
        <taxon>Oomycota</taxon>
        <taxon>Saprolegniomycetes</taxon>
        <taxon>Saprolegniales</taxon>
        <taxon>Verrucalvaceae</taxon>
        <taxon>Aphanomyces</taxon>
    </lineage>
</organism>
<feature type="compositionally biased region" description="Basic residues" evidence="1">
    <location>
        <begin position="1"/>
        <end position="12"/>
    </location>
</feature>
<dbReference type="PANTHER" id="PTHR46586">
    <property type="entry name" value="ANKYRIN REPEAT-CONTAINING PROTEIN"/>
    <property type="match status" value="1"/>
</dbReference>
<name>A0A485L5T0_9STRA</name>
<protein>
    <submittedName>
        <fullName evidence="3">Aste57867_16587 protein</fullName>
    </submittedName>
</protein>
<dbReference type="PANTHER" id="PTHR46586:SF3">
    <property type="entry name" value="ANKYRIN REPEAT-CONTAINING PROTEIN"/>
    <property type="match status" value="1"/>
</dbReference>
<dbReference type="Pfam" id="PF13637">
    <property type="entry name" value="Ank_4"/>
    <property type="match status" value="1"/>
</dbReference>
<gene>
    <name evidence="3" type="primary">Aste57867_16587</name>
    <name evidence="2" type="ORF">As57867_016530</name>
    <name evidence="3" type="ORF">ASTE57867_16587</name>
</gene>
<dbReference type="EMBL" id="VJMH01005898">
    <property type="protein sequence ID" value="KAF0692330.1"/>
    <property type="molecule type" value="Genomic_DNA"/>
</dbReference>
<dbReference type="OrthoDB" id="88700at2759"/>
<dbReference type="InterPro" id="IPR052050">
    <property type="entry name" value="SecEffector_AnkRepeat"/>
</dbReference>
<reference evidence="3 4" key="1">
    <citation type="submission" date="2019-03" db="EMBL/GenBank/DDBJ databases">
        <authorList>
            <person name="Gaulin E."/>
            <person name="Dumas B."/>
        </authorList>
    </citation>
    <scope>NUCLEOTIDE SEQUENCE [LARGE SCALE GENOMIC DNA]</scope>
    <source>
        <strain evidence="3">CBS 568.67</strain>
    </source>
</reference>
<sequence length="998" mass="110641">MAKSKGKKALKRAFHDTQPQPNGTFATKRHYQPSPHNSTLPLQWLGSEDIIAVERLAFDPAAAPPLDYTRPQQHPAFSQLHAVVAPMYKLRGVACAAEVWSAAANNDVRCLLFIHAMFYKFRDVMTVLVSRQPSPTTQLMNIAAANGRLDLLRLIRQHHPAATPNSTGLDLAARRGKIDMVKHLHHTERLVGTTNAVDDAAANGFLPVVAFLQTKAYGCTVAAAKKAVTHGHTDIVAFLYAHWPDVVSSSKVNLVEIAAANGHALILQFLEANDMGGPSAAVASARSLAVANRHTLCVAWLEVVLHDDKGGGRKRCQRNNTGYNRATQPTDMLKERLKAFLACWRDNRKPFDNFLQPESDPFFCKVDSLVTCIYDTRGGEALLLPLATHDDLRPFFLAHAIVRGFSNVIEILLRQHKTDAKCLDLAAAYGRREMYDRIKRICPTMTPTNKAMDYAAANGHFNMVWYLHSTKRGCTKAAMDDAAANGHLRIVYFLHQLRYEGCTSRAMDRAAANGYVHVLTFLGQHRKEGATLDAIQEARTNGHKECVAWLDNYFGNGGLLKLSTKIKTKTSSGDTTPKSQFAQTLAHVTRMSPIVAVKEKESLVGQALEALRRIKFNVDVPIWSADPLAQMNAIKKMQMILGPIYTTFGATHVKAICDAIRDPQMRGFVLVHAMYFDYNDVVREVIQKCQNVQAKLSPIECAAAIGKPEMFALVVSLWNDGRNPTRNAMDYAAKIGRLELVQQLHKRGHRCTELAMDEAAERGHLAVVQYLHQHRTEGCTTRAMDTAAGQGHLEVVQFLHEHRREGCTTLAMDSAAQNGHLHVLRYLHAHRTEGTSSNVMQSVYTCKTVDVVKWLHEVRGESIPPRPWNVVFEEYYSQHEDCTCAKEVLNKAAANGEVNYVQVLLKRGHECSAPAMDSAATCGHLDIVKLLHKCGKKCTTAAMDGAIAHGHLNVVQFLFTERTEGFTKPALYEAIENGHTDVVRWVATHSKPSEIGSK</sequence>
<reference evidence="2" key="2">
    <citation type="submission" date="2019-06" db="EMBL/GenBank/DDBJ databases">
        <title>Genomics analysis of Aphanomyces spp. identifies a new class of oomycete effector associated with host adaptation.</title>
        <authorList>
            <person name="Gaulin E."/>
        </authorList>
    </citation>
    <scope>NUCLEOTIDE SEQUENCE</scope>
    <source>
        <strain evidence="2">CBS 578.67</strain>
    </source>
</reference>
<dbReference type="Proteomes" id="UP000332933">
    <property type="component" value="Unassembled WGS sequence"/>
</dbReference>
<dbReference type="InterPro" id="IPR036770">
    <property type="entry name" value="Ankyrin_rpt-contain_sf"/>
</dbReference>
<feature type="region of interest" description="Disordered" evidence="1">
    <location>
        <begin position="1"/>
        <end position="36"/>
    </location>
</feature>
<evidence type="ECO:0000313" key="4">
    <source>
        <dbReference type="Proteomes" id="UP000332933"/>
    </source>
</evidence>
<dbReference type="AlphaFoldDB" id="A0A485L5T0"/>
<proteinExistence type="predicted"/>
<keyword evidence="4" id="KW-1185">Reference proteome</keyword>
<dbReference type="Pfam" id="PF12796">
    <property type="entry name" value="Ank_2"/>
    <property type="match status" value="1"/>
</dbReference>
<dbReference type="Gene3D" id="1.25.40.20">
    <property type="entry name" value="Ankyrin repeat-containing domain"/>
    <property type="match status" value="5"/>
</dbReference>
<evidence type="ECO:0000256" key="1">
    <source>
        <dbReference type="SAM" id="MobiDB-lite"/>
    </source>
</evidence>
<evidence type="ECO:0000313" key="2">
    <source>
        <dbReference type="EMBL" id="KAF0692330.1"/>
    </source>
</evidence>
<evidence type="ECO:0000313" key="3">
    <source>
        <dbReference type="EMBL" id="VFT93358.1"/>
    </source>
</evidence>
<dbReference type="SUPFAM" id="SSF48403">
    <property type="entry name" value="Ankyrin repeat"/>
    <property type="match status" value="3"/>
</dbReference>
<dbReference type="SMART" id="SM00248">
    <property type="entry name" value="ANK"/>
    <property type="match status" value="6"/>
</dbReference>